<evidence type="ECO:0000259" key="9">
    <source>
        <dbReference type="PROSITE" id="PS50011"/>
    </source>
</evidence>
<evidence type="ECO:0000256" key="7">
    <source>
        <dbReference type="PROSITE-ProRule" id="PRU10141"/>
    </source>
</evidence>
<evidence type="ECO:0000256" key="8">
    <source>
        <dbReference type="SAM" id="MobiDB-lite"/>
    </source>
</evidence>
<evidence type="ECO:0000256" key="1">
    <source>
        <dbReference type="ARBA" id="ARBA00008832"/>
    </source>
</evidence>
<keyword evidence="6 7" id="KW-0067">ATP-binding</keyword>
<dbReference type="GO" id="GO:0005524">
    <property type="term" value="F:ATP binding"/>
    <property type="evidence" value="ECO:0007669"/>
    <property type="project" value="UniProtKB-UniRule"/>
</dbReference>
<reference evidence="10 11" key="1">
    <citation type="journal article" date="2005" name="PLoS Biol.">
        <title>The genomes of Oryza sativa: a history of duplications.</title>
        <authorList>
            <person name="Yu J."/>
            <person name="Wang J."/>
            <person name="Lin W."/>
            <person name="Li S."/>
            <person name="Li H."/>
            <person name="Zhou J."/>
            <person name="Ni P."/>
            <person name="Dong W."/>
            <person name="Hu S."/>
            <person name="Zeng C."/>
            <person name="Zhang J."/>
            <person name="Zhang Y."/>
            <person name="Li R."/>
            <person name="Xu Z."/>
            <person name="Li S."/>
            <person name="Li X."/>
            <person name="Zheng H."/>
            <person name="Cong L."/>
            <person name="Lin L."/>
            <person name="Yin J."/>
            <person name="Geng J."/>
            <person name="Li G."/>
            <person name="Shi J."/>
            <person name="Liu J."/>
            <person name="Lv H."/>
            <person name="Li J."/>
            <person name="Wang J."/>
            <person name="Deng Y."/>
            <person name="Ran L."/>
            <person name="Shi X."/>
            <person name="Wang X."/>
            <person name="Wu Q."/>
            <person name="Li C."/>
            <person name="Ren X."/>
            <person name="Wang J."/>
            <person name="Wang X."/>
            <person name="Li D."/>
            <person name="Liu D."/>
            <person name="Zhang X."/>
            <person name="Ji Z."/>
            <person name="Zhao W."/>
            <person name="Sun Y."/>
            <person name="Zhang Z."/>
            <person name="Bao J."/>
            <person name="Han Y."/>
            <person name="Dong L."/>
            <person name="Ji J."/>
            <person name="Chen P."/>
            <person name="Wu S."/>
            <person name="Liu J."/>
            <person name="Xiao Y."/>
            <person name="Bu D."/>
            <person name="Tan J."/>
            <person name="Yang L."/>
            <person name="Ye C."/>
            <person name="Zhang J."/>
            <person name="Xu J."/>
            <person name="Zhou Y."/>
            <person name="Yu Y."/>
            <person name="Zhang B."/>
            <person name="Zhuang S."/>
            <person name="Wei H."/>
            <person name="Liu B."/>
            <person name="Lei M."/>
            <person name="Yu H."/>
            <person name="Li Y."/>
            <person name="Xu H."/>
            <person name="Wei S."/>
            <person name="He X."/>
            <person name="Fang L."/>
            <person name="Zhang Z."/>
            <person name="Zhang Y."/>
            <person name="Huang X."/>
            <person name="Su Z."/>
            <person name="Tong W."/>
            <person name="Li J."/>
            <person name="Tong Z."/>
            <person name="Li S."/>
            <person name="Ye J."/>
            <person name="Wang L."/>
            <person name="Fang L."/>
            <person name="Lei T."/>
            <person name="Chen C."/>
            <person name="Chen H."/>
            <person name="Xu Z."/>
            <person name="Li H."/>
            <person name="Huang H."/>
            <person name="Zhang F."/>
            <person name="Xu H."/>
            <person name="Li N."/>
            <person name="Zhao C."/>
            <person name="Li S."/>
            <person name="Dong L."/>
            <person name="Huang Y."/>
            <person name="Li L."/>
            <person name="Xi Y."/>
            <person name="Qi Q."/>
            <person name="Li W."/>
            <person name="Zhang B."/>
            <person name="Hu W."/>
            <person name="Zhang Y."/>
            <person name="Tian X."/>
            <person name="Jiao Y."/>
            <person name="Liang X."/>
            <person name="Jin J."/>
            <person name="Gao L."/>
            <person name="Zheng W."/>
            <person name="Hao B."/>
            <person name="Liu S."/>
            <person name="Wang W."/>
            <person name="Yuan L."/>
            <person name="Cao M."/>
            <person name="McDermott J."/>
            <person name="Samudrala R."/>
            <person name="Wang J."/>
            <person name="Wong G.K."/>
            <person name="Yang H."/>
        </authorList>
    </citation>
    <scope>NUCLEOTIDE SEQUENCE [LARGE SCALE GENOMIC DNA]</scope>
    <source>
        <strain evidence="11">cv. 93-11</strain>
    </source>
</reference>
<dbReference type="FunFam" id="3.30.200.20:FF:000046">
    <property type="entry name" value="Mitogen-activated protein kinase"/>
    <property type="match status" value="1"/>
</dbReference>
<dbReference type="Gramene" id="BGIOSGA020419-TA">
    <property type="protein sequence ID" value="BGIOSGA020419-PA"/>
    <property type="gene ID" value="BGIOSGA020419"/>
</dbReference>
<dbReference type="PROSITE" id="PS50011">
    <property type="entry name" value="PROTEIN_KINASE_DOM"/>
    <property type="match status" value="1"/>
</dbReference>
<dbReference type="InterPro" id="IPR017441">
    <property type="entry name" value="Protein_kinase_ATP_BS"/>
</dbReference>
<feature type="compositionally biased region" description="Basic and acidic residues" evidence="8">
    <location>
        <begin position="452"/>
        <end position="461"/>
    </location>
</feature>
<feature type="region of interest" description="Disordered" evidence="8">
    <location>
        <begin position="22"/>
        <end position="61"/>
    </location>
</feature>
<keyword evidence="2" id="KW-0723">Serine/threonine-protein kinase</keyword>
<feature type="domain" description="Protein kinase" evidence="9">
    <location>
        <begin position="105"/>
        <end position="355"/>
    </location>
</feature>
<dbReference type="Pfam" id="PF00069">
    <property type="entry name" value="Pkinase"/>
    <property type="match status" value="1"/>
</dbReference>
<gene>
    <name evidence="10" type="ORF">OsI_21104</name>
</gene>
<feature type="compositionally biased region" description="Acidic residues" evidence="8">
    <location>
        <begin position="516"/>
        <end position="530"/>
    </location>
</feature>
<dbReference type="HOGENOM" id="CLU_000288_181_5_1"/>
<organism evidence="10 11">
    <name type="scientific">Oryza sativa subsp. indica</name>
    <name type="common">Rice</name>
    <dbReference type="NCBI Taxonomy" id="39946"/>
    <lineage>
        <taxon>Eukaryota</taxon>
        <taxon>Viridiplantae</taxon>
        <taxon>Streptophyta</taxon>
        <taxon>Embryophyta</taxon>
        <taxon>Tracheophyta</taxon>
        <taxon>Spermatophyta</taxon>
        <taxon>Magnoliopsida</taxon>
        <taxon>Liliopsida</taxon>
        <taxon>Poales</taxon>
        <taxon>Poaceae</taxon>
        <taxon>BOP clade</taxon>
        <taxon>Oryzoideae</taxon>
        <taxon>Oryzeae</taxon>
        <taxon>Oryzinae</taxon>
        <taxon>Oryza</taxon>
        <taxon>Oryza sativa</taxon>
    </lineage>
</organism>
<dbReference type="EMBL" id="CM000130">
    <property type="protein sequence ID" value="EEC79744.1"/>
    <property type="molecule type" value="Genomic_DNA"/>
</dbReference>
<dbReference type="InterPro" id="IPR011009">
    <property type="entry name" value="Kinase-like_dom_sf"/>
</dbReference>
<dbReference type="SUPFAM" id="SSF56112">
    <property type="entry name" value="Protein kinase-like (PK-like)"/>
    <property type="match status" value="1"/>
</dbReference>
<feature type="compositionally biased region" description="Basic and acidic residues" evidence="8">
    <location>
        <begin position="33"/>
        <end position="45"/>
    </location>
</feature>
<dbReference type="FunFam" id="1.10.510.10:FF:000624">
    <property type="entry name" value="Mitogen-activated protein kinase"/>
    <property type="match status" value="1"/>
</dbReference>
<dbReference type="Proteomes" id="UP000007015">
    <property type="component" value="Chromosome 5"/>
</dbReference>
<evidence type="ECO:0000313" key="11">
    <source>
        <dbReference type="Proteomes" id="UP000007015"/>
    </source>
</evidence>
<dbReference type="SMART" id="SM00220">
    <property type="entry name" value="S_TKc"/>
    <property type="match status" value="1"/>
</dbReference>
<dbReference type="STRING" id="39946.B8AX90"/>
<dbReference type="InterPro" id="IPR000719">
    <property type="entry name" value="Prot_kinase_dom"/>
</dbReference>
<comment type="similarity">
    <text evidence="1">Belongs to the protein kinase superfamily. CMGC Ser/Thr protein kinase family. MAP kinase subfamily.</text>
</comment>
<evidence type="ECO:0000256" key="5">
    <source>
        <dbReference type="ARBA" id="ARBA00022777"/>
    </source>
</evidence>
<dbReference type="PROSITE" id="PS01351">
    <property type="entry name" value="MAPK"/>
    <property type="match status" value="1"/>
</dbReference>
<keyword evidence="3" id="KW-0808">Transferase</keyword>
<dbReference type="PANTHER" id="PTHR24055">
    <property type="entry name" value="MITOGEN-ACTIVATED PROTEIN KINASE"/>
    <property type="match status" value="1"/>
</dbReference>
<dbReference type="GO" id="GO:0004707">
    <property type="term" value="F:MAP kinase activity"/>
    <property type="evidence" value="ECO:0007669"/>
    <property type="project" value="InterPro"/>
</dbReference>
<dbReference type="PROSITE" id="PS00107">
    <property type="entry name" value="PROTEIN_KINASE_ATP"/>
    <property type="match status" value="1"/>
</dbReference>
<evidence type="ECO:0000256" key="6">
    <source>
        <dbReference type="ARBA" id="ARBA00022840"/>
    </source>
</evidence>
<feature type="binding site" evidence="7">
    <location>
        <position position="135"/>
    </location>
    <ligand>
        <name>ATP</name>
        <dbReference type="ChEBI" id="CHEBI:30616"/>
    </ligand>
</feature>
<dbReference type="OMA" id="PHKKNTQ"/>
<accession>B8AX90</accession>
<sequence>MGGRARSILRWLRHHRSRRVSSSSFHLTTTGDDTVKDLHDPRREDAEGDGWEEVHEGPESDPEEYIALVSEDAGTHLPVRTEPRRMDPSKKEPDFFTEYGEANRYKVSEVIGKGSYGVVAAAVDTQTGERVAIKKINDVFDHVSDATRILREIKLLRLLRHPDIVEIKHIMLPPSRREFRDIYVIFELMESDLHQVIKANDDLTPEHHQFFLYQLLRGMKYIHAASVFHRDLKPKNILANADCKLKYTPAIDIWSVGCIFAELLTGKPLFPGKNVVHQLDLMTDLLGTPSAESLAKIRNEKARRYLSNMRKKPRVPFTKKFPGVDPMALHLLERLLAFDPKDRPSAEEALTDPYFNGLANSEREPIAQPISKLEFEFEKRKLAKDDVRELIYREILEYHPHMLQEYLRGGDQMSFMYPSGVDRFKRQFAHLEEGVSKGEKSSPQLRQNASLPRERAIGNKHGDDEYHAKLNVGEKPCHASVTDGISKPLMSARSLLKSESISASKCIGEKPKQDRDEDSLTENMDETADEVSEKVAQLKT</sequence>
<feature type="region of interest" description="Disordered" evidence="8">
    <location>
        <begin position="433"/>
        <end position="461"/>
    </location>
</feature>
<name>B8AX90_ORYSI</name>
<evidence type="ECO:0000256" key="2">
    <source>
        <dbReference type="ARBA" id="ARBA00022527"/>
    </source>
</evidence>
<keyword evidence="5" id="KW-0418">Kinase</keyword>
<dbReference type="FunFam" id="3.30.200.20:FF:000578">
    <property type="entry name" value="Mitogen-activated protein kinase"/>
    <property type="match status" value="1"/>
</dbReference>
<evidence type="ECO:0000256" key="3">
    <source>
        <dbReference type="ARBA" id="ARBA00022679"/>
    </source>
</evidence>
<feature type="region of interest" description="Disordered" evidence="8">
    <location>
        <begin position="500"/>
        <end position="540"/>
    </location>
</feature>
<dbReference type="Gene3D" id="1.10.510.10">
    <property type="entry name" value="Transferase(Phosphotransferase) domain 1"/>
    <property type="match status" value="1"/>
</dbReference>
<keyword evidence="11" id="KW-1185">Reference proteome</keyword>
<evidence type="ECO:0000256" key="4">
    <source>
        <dbReference type="ARBA" id="ARBA00022741"/>
    </source>
</evidence>
<protein>
    <recommendedName>
        <fullName evidence="9">Protein kinase domain-containing protein</fullName>
    </recommendedName>
</protein>
<evidence type="ECO:0000313" key="10">
    <source>
        <dbReference type="EMBL" id="EEC79744.1"/>
    </source>
</evidence>
<dbReference type="InterPro" id="IPR003527">
    <property type="entry name" value="MAP_kinase_CS"/>
</dbReference>
<feature type="compositionally biased region" description="Polar residues" evidence="8">
    <location>
        <begin position="441"/>
        <end position="450"/>
    </location>
</feature>
<dbReference type="AlphaFoldDB" id="B8AX90"/>
<dbReference type="Gene3D" id="3.30.200.20">
    <property type="entry name" value="Phosphorylase Kinase, domain 1"/>
    <property type="match status" value="1"/>
</dbReference>
<keyword evidence="4 7" id="KW-0547">Nucleotide-binding</keyword>
<dbReference type="InterPro" id="IPR050117">
    <property type="entry name" value="MAPK"/>
</dbReference>
<proteinExistence type="inferred from homology"/>